<protein>
    <recommendedName>
        <fullName evidence="1">LexA repressor DNA-binding domain-containing protein</fullName>
    </recommendedName>
</protein>
<evidence type="ECO:0000313" key="2">
    <source>
        <dbReference type="EMBL" id="GFJ79527.1"/>
    </source>
</evidence>
<dbReference type="Proteomes" id="UP000482800">
    <property type="component" value="Unassembled WGS sequence"/>
</dbReference>
<sequence length="122" mass="12695">MASHITNVEPAGAYALAPVGPAGADWQRADAVDGPAGMAHPARLTRRQVQIVGFVAEYTGRHGYPPSLREVSRAVGLSPNNVSSVFRHIAALIGQGILARSTPSGARHARAITLAEPRRAAG</sequence>
<dbReference type="AlphaFoldDB" id="A0A6V8KCW3"/>
<dbReference type="InterPro" id="IPR036388">
    <property type="entry name" value="WH-like_DNA-bd_sf"/>
</dbReference>
<dbReference type="GO" id="GO:0006508">
    <property type="term" value="P:proteolysis"/>
    <property type="evidence" value="ECO:0007669"/>
    <property type="project" value="InterPro"/>
</dbReference>
<keyword evidence="3" id="KW-1185">Reference proteome</keyword>
<dbReference type="GO" id="GO:0004252">
    <property type="term" value="F:serine-type endopeptidase activity"/>
    <property type="evidence" value="ECO:0007669"/>
    <property type="project" value="InterPro"/>
</dbReference>
<dbReference type="RefSeq" id="WP_246273600.1">
    <property type="nucleotide sequence ID" value="NZ_BAABGO010000001.1"/>
</dbReference>
<organism evidence="2 3">
    <name type="scientific">Phytohabitans houttuyneae</name>
    <dbReference type="NCBI Taxonomy" id="1076126"/>
    <lineage>
        <taxon>Bacteria</taxon>
        <taxon>Bacillati</taxon>
        <taxon>Actinomycetota</taxon>
        <taxon>Actinomycetes</taxon>
        <taxon>Micromonosporales</taxon>
        <taxon>Micromonosporaceae</taxon>
    </lineage>
</organism>
<dbReference type="Pfam" id="PF01726">
    <property type="entry name" value="LexA_DNA_bind"/>
    <property type="match status" value="1"/>
</dbReference>
<feature type="domain" description="LexA repressor DNA-binding" evidence="1">
    <location>
        <begin position="43"/>
        <end position="100"/>
    </location>
</feature>
<dbReference type="SUPFAM" id="SSF46785">
    <property type="entry name" value="Winged helix' DNA-binding domain"/>
    <property type="match status" value="1"/>
</dbReference>
<dbReference type="InterPro" id="IPR036390">
    <property type="entry name" value="WH_DNA-bd_sf"/>
</dbReference>
<reference evidence="2 3" key="2">
    <citation type="submission" date="2020-03" db="EMBL/GenBank/DDBJ databases">
        <authorList>
            <person name="Ichikawa N."/>
            <person name="Kimura A."/>
            <person name="Kitahashi Y."/>
            <person name="Uohara A."/>
        </authorList>
    </citation>
    <scope>NUCLEOTIDE SEQUENCE [LARGE SCALE GENOMIC DNA]</scope>
    <source>
        <strain evidence="2 3">NBRC 108639</strain>
    </source>
</reference>
<gene>
    <name evidence="2" type="ORF">Phou_037070</name>
</gene>
<comment type="caution">
    <text evidence="2">The sequence shown here is derived from an EMBL/GenBank/DDBJ whole genome shotgun (WGS) entry which is preliminary data.</text>
</comment>
<dbReference type="InterPro" id="IPR006199">
    <property type="entry name" value="LexA_DNA-bd_dom"/>
</dbReference>
<dbReference type="Gene3D" id="1.10.10.10">
    <property type="entry name" value="Winged helix-like DNA-binding domain superfamily/Winged helix DNA-binding domain"/>
    <property type="match status" value="1"/>
</dbReference>
<evidence type="ECO:0000313" key="3">
    <source>
        <dbReference type="Proteomes" id="UP000482800"/>
    </source>
</evidence>
<reference evidence="2 3" key="1">
    <citation type="submission" date="2020-03" db="EMBL/GenBank/DDBJ databases">
        <title>Whole genome shotgun sequence of Phytohabitans houttuyneae NBRC 108639.</title>
        <authorList>
            <person name="Komaki H."/>
            <person name="Tamura T."/>
        </authorList>
    </citation>
    <scope>NUCLEOTIDE SEQUENCE [LARGE SCALE GENOMIC DNA]</scope>
    <source>
        <strain evidence="2 3">NBRC 108639</strain>
    </source>
</reference>
<accession>A0A6V8KCW3</accession>
<dbReference type="EMBL" id="BLPF01000001">
    <property type="protein sequence ID" value="GFJ79527.1"/>
    <property type="molecule type" value="Genomic_DNA"/>
</dbReference>
<proteinExistence type="predicted"/>
<name>A0A6V8KCW3_9ACTN</name>
<evidence type="ECO:0000259" key="1">
    <source>
        <dbReference type="Pfam" id="PF01726"/>
    </source>
</evidence>